<keyword evidence="5" id="KW-0804">Transcription</keyword>
<dbReference type="EMBL" id="JADGIZ020000044">
    <property type="protein sequence ID" value="KAL2913586.1"/>
    <property type="molecule type" value="Genomic_DNA"/>
</dbReference>
<gene>
    <name evidence="7" type="ORF">HK105_206888</name>
</gene>
<dbReference type="InterPro" id="IPR007808">
    <property type="entry name" value="Elf1"/>
</dbReference>
<evidence type="ECO:0000256" key="2">
    <source>
        <dbReference type="ARBA" id="ARBA00009730"/>
    </source>
</evidence>
<accession>A0ABR4N235</accession>
<dbReference type="Pfam" id="PF05129">
    <property type="entry name" value="Zn_ribbon_Elf1"/>
    <property type="match status" value="1"/>
</dbReference>
<keyword evidence="3 5" id="KW-0862">Zinc</keyword>
<keyword evidence="5" id="KW-0479">Metal-binding</keyword>
<comment type="similarity">
    <text evidence="2 5">Belongs to the ELOF1 family.</text>
</comment>
<feature type="region of interest" description="Disordered" evidence="6">
    <location>
        <begin position="84"/>
        <end position="104"/>
    </location>
</feature>
<comment type="subcellular location">
    <subcellularLocation>
        <location evidence="1 5">Nucleus</location>
    </subcellularLocation>
</comment>
<comment type="caution">
    <text evidence="7">The sequence shown here is derived from an EMBL/GenBank/DDBJ whole genome shotgun (WGS) entry which is preliminary data.</text>
</comment>
<dbReference type="PANTHER" id="PTHR20934">
    <property type="entry name" value="TRANSCRIPTION ELONGATION FACTOR 1 HOMOLOG"/>
    <property type="match status" value="1"/>
</dbReference>
<keyword evidence="5" id="KW-0863">Zinc-finger</keyword>
<keyword evidence="5" id="KW-0805">Transcription regulation</keyword>
<dbReference type="PANTHER" id="PTHR20934:SF0">
    <property type="entry name" value="TRANSCRIPTION ELONGATION FACTOR 1 HOMOLOG"/>
    <property type="match status" value="1"/>
</dbReference>
<evidence type="ECO:0000313" key="7">
    <source>
        <dbReference type="EMBL" id="KAL2913586.1"/>
    </source>
</evidence>
<name>A0ABR4N235_9FUNG</name>
<evidence type="ECO:0000313" key="8">
    <source>
        <dbReference type="Proteomes" id="UP001527925"/>
    </source>
</evidence>
<protein>
    <recommendedName>
        <fullName evidence="5">Transcription elongation factor 1 homolog</fullName>
    </recommendedName>
</protein>
<proteinExistence type="inferred from homology"/>
<dbReference type="Proteomes" id="UP001527925">
    <property type="component" value="Unassembled WGS sequence"/>
</dbReference>
<keyword evidence="4 5" id="KW-0539">Nucleus</keyword>
<feature type="compositionally biased region" description="Acidic residues" evidence="6">
    <location>
        <begin position="94"/>
        <end position="104"/>
    </location>
</feature>
<dbReference type="SUPFAM" id="SSF57783">
    <property type="entry name" value="Zinc beta-ribbon"/>
    <property type="match status" value="1"/>
</dbReference>
<evidence type="ECO:0000256" key="6">
    <source>
        <dbReference type="SAM" id="MobiDB-lite"/>
    </source>
</evidence>
<dbReference type="Gene3D" id="2.20.25.190">
    <property type="match status" value="1"/>
</dbReference>
<keyword evidence="8" id="KW-1185">Reference proteome</keyword>
<dbReference type="InterPro" id="IPR038567">
    <property type="entry name" value="T_Elf1_sf"/>
</dbReference>
<evidence type="ECO:0000256" key="5">
    <source>
        <dbReference type="RuleBase" id="RU364033"/>
    </source>
</evidence>
<reference evidence="7 8" key="1">
    <citation type="submission" date="2023-09" db="EMBL/GenBank/DDBJ databases">
        <title>Pangenome analysis of Batrachochytrium dendrobatidis and related Chytrids.</title>
        <authorList>
            <person name="Yacoub M.N."/>
            <person name="Stajich J.E."/>
            <person name="James T.Y."/>
        </authorList>
    </citation>
    <scope>NUCLEOTIDE SEQUENCE [LARGE SCALE GENOMIC DNA]</scope>
    <source>
        <strain evidence="7 8">JEL0888</strain>
    </source>
</reference>
<evidence type="ECO:0000256" key="1">
    <source>
        <dbReference type="ARBA" id="ARBA00004123"/>
    </source>
</evidence>
<organism evidence="7 8">
    <name type="scientific">Polyrhizophydium stewartii</name>
    <dbReference type="NCBI Taxonomy" id="2732419"/>
    <lineage>
        <taxon>Eukaryota</taxon>
        <taxon>Fungi</taxon>
        <taxon>Fungi incertae sedis</taxon>
        <taxon>Chytridiomycota</taxon>
        <taxon>Chytridiomycota incertae sedis</taxon>
        <taxon>Chytridiomycetes</taxon>
        <taxon>Rhizophydiales</taxon>
        <taxon>Rhizophydiales incertae sedis</taxon>
        <taxon>Polyrhizophydium</taxon>
    </lineage>
</organism>
<evidence type="ECO:0000256" key="4">
    <source>
        <dbReference type="ARBA" id="ARBA00023242"/>
    </source>
</evidence>
<comment type="function">
    <text evidence="5">Transcription elongation factor implicated in the maintenance of proper chromatin structure in actively transcribed regions.</text>
</comment>
<sequence>MGKRKSARKPQKKIKTTLDKEFSCLFCNHENTVTAKLDMETKSGTLMCRACGVSFQAQITALSEPIDLYSDWIDACERANEVKPASGRNLAAAGDDDDDDDDDI</sequence>
<evidence type="ECO:0000256" key="3">
    <source>
        <dbReference type="ARBA" id="ARBA00022833"/>
    </source>
</evidence>